<gene>
    <name evidence="25" type="ORF">V6N11_069299</name>
</gene>
<evidence type="ECO:0000256" key="12">
    <source>
        <dbReference type="ARBA" id="ARBA00023155"/>
    </source>
</evidence>
<evidence type="ECO:0000256" key="22">
    <source>
        <dbReference type="SAM" id="SignalP"/>
    </source>
</evidence>
<evidence type="ECO:0000313" key="26">
    <source>
        <dbReference type="Proteomes" id="UP001396334"/>
    </source>
</evidence>
<evidence type="ECO:0000313" key="25">
    <source>
        <dbReference type="EMBL" id="KAK8485884.1"/>
    </source>
</evidence>
<dbReference type="PANTHER" id="PTHR24326:SF604">
    <property type="entry name" value="HOMEOBOX-LEUCINE ZIPPER PROTEIN ATHB-7"/>
    <property type="match status" value="1"/>
</dbReference>
<comment type="function">
    <text evidence="19">Transcription factor.</text>
</comment>
<dbReference type="Proteomes" id="UP001396334">
    <property type="component" value="Unassembled WGS sequence"/>
</dbReference>
<evidence type="ECO:0000256" key="9">
    <source>
        <dbReference type="ARBA" id="ARBA00023015"/>
    </source>
</evidence>
<evidence type="ECO:0000256" key="18">
    <source>
        <dbReference type="RuleBase" id="RU362121"/>
    </source>
</evidence>
<evidence type="ECO:0000256" key="7">
    <source>
        <dbReference type="ARBA" id="ARBA00022989"/>
    </source>
</evidence>
<evidence type="ECO:0000256" key="1">
    <source>
        <dbReference type="ARBA" id="ARBA00004123"/>
    </source>
</evidence>
<organism evidence="25 26">
    <name type="scientific">Hibiscus sabdariffa</name>
    <name type="common">roselle</name>
    <dbReference type="NCBI Taxonomy" id="183260"/>
    <lineage>
        <taxon>Eukaryota</taxon>
        <taxon>Viridiplantae</taxon>
        <taxon>Streptophyta</taxon>
        <taxon>Embryophyta</taxon>
        <taxon>Tracheophyta</taxon>
        <taxon>Spermatophyta</taxon>
        <taxon>Magnoliopsida</taxon>
        <taxon>eudicotyledons</taxon>
        <taxon>Gunneridae</taxon>
        <taxon>Pentapetalae</taxon>
        <taxon>rosids</taxon>
        <taxon>malvids</taxon>
        <taxon>Malvales</taxon>
        <taxon>Malvaceae</taxon>
        <taxon>Malvoideae</taxon>
        <taxon>Hibiscus</taxon>
    </lineage>
</organism>
<dbReference type="InterPro" id="IPR018506">
    <property type="entry name" value="Cyt_B5_heme-BS"/>
</dbReference>
<dbReference type="SUPFAM" id="SSF55856">
    <property type="entry name" value="Cytochrome b5-like heme/steroid binding domain"/>
    <property type="match status" value="1"/>
</dbReference>
<dbReference type="Pfam" id="PF00046">
    <property type="entry name" value="Homeodomain"/>
    <property type="match status" value="1"/>
</dbReference>
<dbReference type="CDD" id="cd00086">
    <property type="entry name" value="homeodomain"/>
    <property type="match status" value="1"/>
</dbReference>
<dbReference type="InterPro" id="IPR009057">
    <property type="entry name" value="Homeodomain-like_sf"/>
</dbReference>
<evidence type="ECO:0000256" key="4">
    <source>
        <dbReference type="ARBA" id="ARBA00022617"/>
    </source>
</evidence>
<evidence type="ECO:0000256" key="13">
    <source>
        <dbReference type="ARBA" id="ARBA00023163"/>
    </source>
</evidence>
<feature type="coiled-coil region" evidence="20">
    <location>
        <begin position="120"/>
        <end position="147"/>
    </location>
</feature>
<accession>A0ABR1ZZ22</accession>
<comment type="subcellular location">
    <subcellularLocation>
        <location evidence="2">Membrane</location>
        <topology evidence="2">Multi-pass membrane protein</topology>
    </subcellularLocation>
    <subcellularLocation>
        <location evidence="1 16 17">Nucleus</location>
    </subcellularLocation>
</comment>
<dbReference type="Gene3D" id="3.10.120.10">
    <property type="entry name" value="Cytochrome b5-like heme/steroid binding domain"/>
    <property type="match status" value="1"/>
</dbReference>
<evidence type="ECO:0000256" key="20">
    <source>
        <dbReference type="SAM" id="Coils"/>
    </source>
</evidence>
<feature type="signal peptide" evidence="22">
    <location>
        <begin position="1"/>
        <end position="20"/>
    </location>
</feature>
<protein>
    <recommendedName>
        <fullName evidence="19">Homeobox-leucine zipper protein</fullName>
    </recommendedName>
    <alternativeName>
        <fullName evidence="19">HD-ZIP protein</fullName>
    </alternativeName>
    <alternativeName>
        <fullName evidence="19">Homeodomain transcription factor</fullName>
    </alternativeName>
</protein>
<keyword evidence="9 19" id="KW-0805">Transcription regulation</keyword>
<keyword evidence="13 19" id="KW-0804">Transcription</keyword>
<evidence type="ECO:0000256" key="6">
    <source>
        <dbReference type="ARBA" id="ARBA00022723"/>
    </source>
</evidence>
<evidence type="ECO:0000256" key="10">
    <source>
        <dbReference type="ARBA" id="ARBA00023125"/>
    </source>
</evidence>
<sequence>MNPLISAASVIAAGLAVGLASIGPGVGQGTAAGQAVEEPISAMKNKRKFTDEQIKSLELMFESETRLEPGKKMEVAKELGLHPRQVSIWFQNKRARWKSKQLQRDYTILQQNYSTLASKLESLIKEKQALVIQLQKLNNLLKKQKEKGEAIKYNSEGQLSLPMEKPEHGHGGISDDESARKMEYFGAEEELNLISMVEPALTSPEDWRSFDSDGLFYKIPILVNIILKPSPPKLPHFYSFDFPATVEAMGSGEKVFVYEDVAKNKERDKCWLLISGKVYDVTQFLEDHPGGDEVLLAAS</sequence>
<keyword evidence="6 18" id="KW-0479">Metal-binding</keyword>
<dbReference type="PRINTS" id="PR00031">
    <property type="entry name" value="HTHREPRESSR"/>
</dbReference>
<dbReference type="InterPro" id="IPR001199">
    <property type="entry name" value="Cyt_B5-like_heme/steroid-bd"/>
</dbReference>
<evidence type="ECO:0000259" key="23">
    <source>
        <dbReference type="PROSITE" id="PS50071"/>
    </source>
</evidence>
<dbReference type="InterPro" id="IPR000047">
    <property type="entry name" value="HTH_motif"/>
</dbReference>
<feature type="chain" id="PRO_5047403775" description="Homeobox-leucine zipper protein" evidence="22">
    <location>
        <begin position="21"/>
        <end position="299"/>
    </location>
</feature>
<dbReference type="PROSITE" id="PS50071">
    <property type="entry name" value="HOMEOBOX_2"/>
    <property type="match status" value="1"/>
</dbReference>
<comment type="similarity">
    <text evidence="3">Belongs to the ATPase C chain family.</text>
</comment>
<evidence type="ECO:0000256" key="19">
    <source>
        <dbReference type="RuleBase" id="RU369038"/>
    </source>
</evidence>
<dbReference type="Gene3D" id="1.10.10.60">
    <property type="entry name" value="Homeodomain-like"/>
    <property type="match status" value="1"/>
</dbReference>
<feature type="region of interest" description="Disordered" evidence="21">
    <location>
        <begin position="154"/>
        <end position="176"/>
    </location>
</feature>
<proteinExistence type="inferred from homology"/>
<reference evidence="25 26" key="1">
    <citation type="journal article" date="2024" name="G3 (Bethesda)">
        <title>Genome assembly of Hibiscus sabdariffa L. provides insights into metabolisms of medicinal natural products.</title>
        <authorList>
            <person name="Kim T."/>
        </authorList>
    </citation>
    <scope>NUCLEOTIDE SEQUENCE [LARGE SCALE GENOMIC DNA]</scope>
    <source>
        <strain evidence="25">TK-2024</strain>
        <tissue evidence="25">Old leaves</tissue>
    </source>
</reference>
<evidence type="ECO:0000256" key="8">
    <source>
        <dbReference type="ARBA" id="ARBA00023004"/>
    </source>
</evidence>
<evidence type="ECO:0000256" key="14">
    <source>
        <dbReference type="ARBA" id="ARBA00023242"/>
    </source>
</evidence>
<dbReference type="Pfam" id="PF00137">
    <property type="entry name" value="ATP-synt_C"/>
    <property type="match status" value="1"/>
</dbReference>
<evidence type="ECO:0000256" key="17">
    <source>
        <dbReference type="RuleBase" id="RU000682"/>
    </source>
</evidence>
<feature type="domain" description="Homeobox" evidence="23">
    <location>
        <begin position="40"/>
        <end position="100"/>
    </location>
</feature>
<dbReference type="InterPro" id="IPR002379">
    <property type="entry name" value="ATPase_proteolipid_c-like_dom"/>
</dbReference>
<dbReference type="PROSITE" id="PS00027">
    <property type="entry name" value="HOMEOBOX_1"/>
    <property type="match status" value="1"/>
</dbReference>
<name>A0ABR1ZZ22_9ROSI</name>
<evidence type="ECO:0000256" key="3">
    <source>
        <dbReference type="ARBA" id="ARBA00006704"/>
    </source>
</evidence>
<feature type="non-terminal residue" evidence="25">
    <location>
        <position position="299"/>
    </location>
</feature>
<keyword evidence="5" id="KW-0812">Transmembrane</keyword>
<dbReference type="SUPFAM" id="SSF81333">
    <property type="entry name" value="F1F0 ATP synthase subunit C"/>
    <property type="match status" value="1"/>
</dbReference>
<keyword evidence="14 16" id="KW-0539">Nucleus</keyword>
<dbReference type="InterPro" id="IPR036400">
    <property type="entry name" value="Cyt_B5-like_heme/steroid_sf"/>
</dbReference>
<dbReference type="PROSITE" id="PS50255">
    <property type="entry name" value="CYTOCHROME_B5_2"/>
    <property type="match status" value="1"/>
</dbReference>
<feature type="DNA-binding region" description="Homeobox" evidence="16">
    <location>
        <begin position="42"/>
        <end position="101"/>
    </location>
</feature>
<dbReference type="PANTHER" id="PTHR24326">
    <property type="entry name" value="HOMEOBOX-LEUCINE ZIPPER PROTEIN"/>
    <property type="match status" value="1"/>
</dbReference>
<feature type="domain" description="Cytochrome b5 heme-binding" evidence="24">
    <location>
        <begin position="253"/>
        <end position="299"/>
    </location>
</feature>
<evidence type="ECO:0000259" key="24">
    <source>
        <dbReference type="PROSITE" id="PS50255"/>
    </source>
</evidence>
<dbReference type="Gene3D" id="1.20.20.10">
    <property type="entry name" value="F1F0 ATP synthase subunit C"/>
    <property type="match status" value="1"/>
</dbReference>
<comment type="similarity">
    <text evidence="18">Belongs to the cytochrome b5 family.</text>
</comment>
<dbReference type="PROSITE" id="PS00191">
    <property type="entry name" value="CYTOCHROME_B5_1"/>
    <property type="match status" value="1"/>
</dbReference>
<dbReference type="InterPro" id="IPR017970">
    <property type="entry name" value="Homeobox_CS"/>
</dbReference>
<keyword evidence="4 18" id="KW-0349">Heme</keyword>
<dbReference type="Pfam" id="PF02183">
    <property type="entry name" value="HALZ"/>
    <property type="match status" value="1"/>
</dbReference>
<evidence type="ECO:0000256" key="2">
    <source>
        <dbReference type="ARBA" id="ARBA00004141"/>
    </source>
</evidence>
<evidence type="ECO:0000256" key="5">
    <source>
        <dbReference type="ARBA" id="ARBA00022692"/>
    </source>
</evidence>
<dbReference type="InterPro" id="IPR038662">
    <property type="entry name" value="ATP_synth_F0_csu_sf"/>
</dbReference>
<keyword evidence="10 16" id="KW-0238">DNA-binding</keyword>
<keyword evidence="8 18" id="KW-0408">Iron</keyword>
<dbReference type="Pfam" id="PF00173">
    <property type="entry name" value="Cyt-b5"/>
    <property type="match status" value="1"/>
</dbReference>
<evidence type="ECO:0000256" key="21">
    <source>
        <dbReference type="SAM" id="MobiDB-lite"/>
    </source>
</evidence>
<dbReference type="InterPro" id="IPR001356">
    <property type="entry name" value="HD"/>
</dbReference>
<dbReference type="InterPro" id="IPR003106">
    <property type="entry name" value="Leu_zip_homeo"/>
</dbReference>
<dbReference type="InterPro" id="IPR045224">
    <property type="entry name" value="HDZip_class_I_plant"/>
</dbReference>
<dbReference type="SMART" id="SM00389">
    <property type="entry name" value="HOX"/>
    <property type="match status" value="1"/>
</dbReference>
<dbReference type="SUPFAM" id="SSF46689">
    <property type="entry name" value="Homeodomain-like"/>
    <property type="match status" value="1"/>
</dbReference>
<evidence type="ECO:0000256" key="15">
    <source>
        <dbReference type="ARBA" id="ARBA00025748"/>
    </source>
</evidence>
<keyword evidence="22" id="KW-0732">Signal</keyword>
<comment type="similarity">
    <text evidence="15 19">Belongs to the HD-ZIP homeobox family. Class I subfamily.</text>
</comment>
<keyword evidence="12 16" id="KW-0371">Homeobox</keyword>
<dbReference type="InterPro" id="IPR035921">
    <property type="entry name" value="F/V-ATP_Csub_sf"/>
</dbReference>
<keyword evidence="7" id="KW-1133">Transmembrane helix</keyword>
<evidence type="ECO:0000256" key="11">
    <source>
        <dbReference type="ARBA" id="ARBA00023136"/>
    </source>
</evidence>
<keyword evidence="11" id="KW-0472">Membrane</keyword>
<keyword evidence="20" id="KW-0175">Coiled coil</keyword>
<evidence type="ECO:0000256" key="16">
    <source>
        <dbReference type="PROSITE-ProRule" id="PRU00108"/>
    </source>
</evidence>
<dbReference type="EMBL" id="JBBPBN010000472">
    <property type="protein sequence ID" value="KAK8485884.1"/>
    <property type="molecule type" value="Genomic_DNA"/>
</dbReference>
<comment type="caution">
    <text evidence="25">The sequence shown here is derived from an EMBL/GenBank/DDBJ whole genome shotgun (WGS) entry which is preliminary data.</text>
</comment>
<keyword evidence="26" id="KW-1185">Reference proteome</keyword>